<dbReference type="REBASE" id="435987">
    <property type="entry name" value="Mte97TORF2000P"/>
</dbReference>
<name>A0A7D7YF40_9MOLU</name>
<keyword evidence="1" id="KW-0255">Endonuclease</keyword>
<dbReference type="EMBL" id="CP059674">
    <property type="protein sequence ID" value="QMT98260.1"/>
    <property type="molecule type" value="Genomic_DNA"/>
</dbReference>
<keyword evidence="1" id="KW-0540">Nuclease</keyword>
<evidence type="ECO:0000313" key="2">
    <source>
        <dbReference type="Proteomes" id="UP000514704"/>
    </source>
</evidence>
<dbReference type="GO" id="GO:0004519">
    <property type="term" value="F:endonuclease activity"/>
    <property type="evidence" value="ECO:0007669"/>
    <property type="project" value="UniProtKB-KW"/>
</dbReference>
<dbReference type="RefSeq" id="WP_182078547.1">
    <property type="nucleotide sequence ID" value="NZ_CP059674.1"/>
</dbReference>
<accession>A0A7D7YF40</accession>
<dbReference type="InterPro" id="IPR019037">
    <property type="entry name" value="Restrct_endonuc_II_Bsp6I"/>
</dbReference>
<keyword evidence="1" id="KW-0378">Hydrolase</keyword>
<dbReference type="Pfam" id="PF09504">
    <property type="entry name" value="RE_Bsp6I"/>
    <property type="match status" value="1"/>
</dbReference>
<reference evidence="1 2" key="1">
    <citation type="journal article" date="2017" name="Int. J. Syst. Evol. Microbiol.">
        <title>Mycoplasma tullyi sp. nov., isolated from penguins of the genus Spheniscus.</title>
        <authorList>
            <person name="Yavari C.A."/>
            <person name="Ramirez A.S."/>
            <person name="Nicholas R.A.J."/>
            <person name="Radford A.D."/>
            <person name="Darby A.C."/>
            <person name="Bradbury J.M."/>
        </authorList>
    </citation>
    <scope>NUCLEOTIDE SEQUENCE [LARGE SCALE GENOMIC DNA]</scope>
    <source>
        <strain evidence="1 2">56A97T</strain>
    </source>
</reference>
<keyword evidence="2" id="KW-1185">Reference proteome</keyword>
<gene>
    <name evidence="1" type="ORF">H3143_01995</name>
</gene>
<organism evidence="1 2">
    <name type="scientific">Mycoplasma tullyi</name>
    <dbReference type="NCBI Taxonomy" id="1612150"/>
    <lineage>
        <taxon>Bacteria</taxon>
        <taxon>Bacillati</taxon>
        <taxon>Mycoplasmatota</taxon>
        <taxon>Mollicutes</taxon>
        <taxon>Mycoplasmataceae</taxon>
        <taxon>Mycoplasma</taxon>
    </lineage>
</organism>
<dbReference type="Proteomes" id="UP000514704">
    <property type="component" value="Chromosome"/>
</dbReference>
<sequence>MKECKVRLKYGTIVTGDEFDEDDFMKLKSIFKKWLDINTDLKSLKGRGLNVPDVFSEALFCIAFDAVRTNNEPDTHSYDCVIKATGQGVQVKSTSIPNDCTSFGPTSVWDLLYFVDFAPNGYVDGNVYFYEIDSVDVYDLVVNKKKNETFSDQQSQGRRPRFSIKSRIIKEKDLKPVKIINLID</sequence>
<protein>
    <submittedName>
        <fullName evidence="1">Bsp6I family type II restriction endonuclease</fullName>
    </submittedName>
</protein>
<proteinExistence type="predicted"/>
<dbReference type="AlphaFoldDB" id="A0A7D7YF40"/>
<evidence type="ECO:0000313" key="1">
    <source>
        <dbReference type="EMBL" id="QMT98260.1"/>
    </source>
</evidence>
<dbReference type="KEGG" id="mtuy:H3143_01995"/>